<dbReference type="PANTHER" id="PTHR30069:SF40">
    <property type="entry name" value="TONB-DEPENDENT RECEPTOR NMB0964-RELATED"/>
    <property type="match status" value="1"/>
</dbReference>
<accession>A0A2N9ASS4</accession>
<keyword evidence="7 8" id="KW-0998">Cell outer membrane</keyword>
<evidence type="ECO:0000259" key="10">
    <source>
        <dbReference type="Pfam" id="PF00593"/>
    </source>
</evidence>
<evidence type="ECO:0000313" key="13">
    <source>
        <dbReference type="Proteomes" id="UP000233769"/>
    </source>
</evidence>
<protein>
    <submittedName>
        <fullName evidence="12">Putative TonB-dependent receptor/siderophore receptor protein</fullName>
    </submittedName>
</protein>
<dbReference type="InterPro" id="IPR000531">
    <property type="entry name" value="Beta-barrel_TonB"/>
</dbReference>
<keyword evidence="2 8" id="KW-0813">Transport</keyword>
<evidence type="ECO:0000256" key="3">
    <source>
        <dbReference type="ARBA" id="ARBA00022452"/>
    </source>
</evidence>
<evidence type="ECO:0000256" key="2">
    <source>
        <dbReference type="ARBA" id="ARBA00022448"/>
    </source>
</evidence>
<dbReference type="Pfam" id="PF00593">
    <property type="entry name" value="TonB_dep_Rec_b-barrel"/>
    <property type="match status" value="1"/>
</dbReference>
<dbReference type="EMBL" id="LT962688">
    <property type="protein sequence ID" value="SOR30424.1"/>
    <property type="molecule type" value="Genomic_DNA"/>
</dbReference>
<evidence type="ECO:0000256" key="4">
    <source>
        <dbReference type="ARBA" id="ARBA00022692"/>
    </source>
</evidence>
<keyword evidence="12" id="KW-0675">Receptor</keyword>
<comment type="similarity">
    <text evidence="8 9">Belongs to the TonB-dependent receptor family.</text>
</comment>
<dbReference type="InterPro" id="IPR012910">
    <property type="entry name" value="Plug_dom"/>
</dbReference>
<dbReference type="GO" id="GO:0044718">
    <property type="term" value="P:siderophore transmembrane transport"/>
    <property type="evidence" value="ECO:0007669"/>
    <property type="project" value="TreeGrafter"/>
</dbReference>
<name>A0A2N9ASS4_METEX</name>
<dbReference type="InterPro" id="IPR039426">
    <property type="entry name" value="TonB-dep_rcpt-like"/>
</dbReference>
<dbReference type="GO" id="GO:0015344">
    <property type="term" value="F:siderophore uptake transmembrane transporter activity"/>
    <property type="evidence" value="ECO:0007669"/>
    <property type="project" value="TreeGrafter"/>
</dbReference>
<keyword evidence="3 8" id="KW-1134">Transmembrane beta strand</keyword>
<dbReference type="Gene3D" id="2.40.170.20">
    <property type="entry name" value="TonB-dependent receptor, beta-barrel domain"/>
    <property type="match status" value="1"/>
</dbReference>
<evidence type="ECO:0000256" key="7">
    <source>
        <dbReference type="ARBA" id="ARBA00023237"/>
    </source>
</evidence>
<feature type="domain" description="TonB-dependent receptor-like beta-barrel" evidence="10">
    <location>
        <begin position="241"/>
        <end position="688"/>
    </location>
</feature>
<dbReference type="Proteomes" id="UP000233769">
    <property type="component" value="Chromosome tk0001"/>
</dbReference>
<evidence type="ECO:0000256" key="8">
    <source>
        <dbReference type="PROSITE-ProRule" id="PRU01360"/>
    </source>
</evidence>
<evidence type="ECO:0000256" key="5">
    <source>
        <dbReference type="ARBA" id="ARBA00023077"/>
    </source>
</evidence>
<evidence type="ECO:0000313" key="12">
    <source>
        <dbReference type="EMBL" id="SOR30424.1"/>
    </source>
</evidence>
<dbReference type="InterPro" id="IPR036942">
    <property type="entry name" value="Beta-barrel_TonB_sf"/>
</dbReference>
<dbReference type="Gene3D" id="2.170.130.10">
    <property type="entry name" value="TonB-dependent receptor, plug domain"/>
    <property type="match status" value="1"/>
</dbReference>
<dbReference type="AlphaFoldDB" id="A0A2N9ASS4"/>
<dbReference type="GO" id="GO:0009279">
    <property type="term" value="C:cell outer membrane"/>
    <property type="evidence" value="ECO:0007669"/>
    <property type="project" value="UniProtKB-SubCell"/>
</dbReference>
<keyword evidence="4 8" id="KW-0812">Transmembrane</keyword>
<proteinExistence type="inferred from homology"/>
<evidence type="ECO:0000259" key="11">
    <source>
        <dbReference type="Pfam" id="PF07715"/>
    </source>
</evidence>
<dbReference type="SUPFAM" id="SSF56935">
    <property type="entry name" value="Porins"/>
    <property type="match status" value="1"/>
</dbReference>
<sequence>MSRKRYGLGPWFRSFAGLGIAGLVVSPIQAEEVALDEISVVSDKPARRAGPGAAGPVPKPADPVGVLPVVSDRFSTVTVVSGAELARSQPTSLGEALFDKPGLSATTFAPGSASRPIIRGLDNHRVRILENGTGVQDMSDLGEDHAVPINPLINDRIEVIRGPAGLRYGSQAVGGVVSVENNRIPTSIPPGGVAGRVTTGYSAVDNGRNAAATVDAGSGNVAVHADAFRSAADDYNTPLGIQRNSFNESQGGAFGTSYLFDRGFVGMSFSHFDSVYGIPGISSAAQRTRLDPVQDKLQARGEYRPLDGPFAAIRFWAGGSNYRHNEFGTDANGVEGIEAVFKNRAAEGRIEFDHVPVETAFGTFSGQLGFQADRRKLRISGAEGGLLRPTDTRVQAAYLFEELALGGGLRFQAAGRIEGNRVAGTQALFPSDFLPDGPGDEPVESRRIRRFAPKSASFGALQDLPHGFVGSLTGSYVERAPTSPELFSRGPHEASATFEIGDPNLKPERARTVEVAIRRAEGPFRLDATGYVTRYTGFVYKRLTGFTCGDTFDSCGIGGGDLRQVAYSQAGATFAGAEIASQIDIVPVGDGFAGISAQYDFVRAQFDDGRFVPRIPPHRVGGGVFLRADGWFAQLSLLHAFAQTQTGTLETPTPGYNDLKAEIAYSRPLDPAVHGLSEVTLGLRGTNLLDDVIRNAASFRKDEVVLPGRNVRLFLTARF</sequence>
<keyword evidence="5 9" id="KW-0798">TonB box</keyword>
<feature type="domain" description="TonB-dependent receptor plug" evidence="11">
    <location>
        <begin position="75"/>
        <end position="176"/>
    </location>
</feature>
<evidence type="ECO:0000256" key="9">
    <source>
        <dbReference type="RuleBase" id="RU003357"/>
    </source>
</evidence>
<gene>
    <name evidence="12" type="ORF">TK0001_3822</name>
</gene>
<keyword evidence="6 8" id="KW-0472">Membrane</keyword>
<comment type="subcellular location">
    <subcellularLocation>
        <location evidence="1 8">Cell outer membrane</location>
        <topology evidence="1 8">Multi-pass membrane protein</topology>
    </subcellularLocation>
</comment>
<dbReference type="InterPro" id="IPR037066">
    <property type="entry name" value="Plug_dom_sf"/>
</dbReference>
<evidence type="ECO:0000256" key="1">
    <source>
        <dbReference type="ARBA" id="ARBA00004571"/>
    </source>
</evidence>
<dbReference type="Pfam" id="PF07715">
    <property type="entry name" value="Plug"/>
    <property type="match status" value="1"/>
</dbReference>
<evidence type="ECO:0000256" key="6">
    <source>
        <dbReference type="ARBA" id="ARBA00023136"/>
    </source>
</evidence>
<reference evidence="13" key="1">
    <citation type="submission" date="2017-10" db="EMBL/GenBank/DDBJ databases">
        <authorList>
            <person name="Regsiter A."/>
            <person name="William W."/>
        </authorList>
    </citation>
    <scope>NUCLEOTIDE SEQUENCE [LARGE SCALE GENOMIC DNA]</scope>
</reference>
<dbReference type="PROSITE" id="PS52016">
    <property type="entry name" value="TONB_DEPENDENT_REC_3"/>
    <property type="match status" value="1"/>
</dbReference>
<dbReference type="PANTHER" id="PTHR30069">
    <property type="entry name" value="TONB-DEPENDENT OUTER MEMBRANE RECEPTOR"/>
    <property type="match status" value="1"/>
</dbReference>
<organism evidence="12 13">
    <name type="scientific">Methylorubrum extorquens</name>
    <name type="common">Methylobacterium dichloromethanicum</name>
    <name type="synonym">Methylobacterium extorquens</name>
    <dbReference type="NCBI Taxonomy" id="408"/>
    <lineage>
        <taxon>Bacteria</taxon>
        <taxon>Pseudomonadati</taxon>
        <taxon>Pseudomonadota</taxon>
        <taxon>Alphaproteobacteria</taxon>
        <taxon>Hyphomicrobiales</taxon>
        <taxon>Methylobacteriaceae</taxon>
        <taxon>Methylorubrum</taxon>
    </lineage>
</organism>